<dbReference type="EMBL" id="AQGV01000012">
    <property type="protein sequence ID" value="MBE0367824.1"/>
    <property type="molecule type" value="Genomic_DNA"/>
</dbReference>
<feature type="signal peptide" evidence="1">
    <location>
        <begin position="1"/>
        <end position="20"/>
    </location>
</feature>
<name>A0ABR9EA08_9GAMM</name>
<dbReference type="SUPFAM" id="SSF56399">
    <property type="entry name" value="ADP-ribosylation"/>
    <property type="match status" value="1"/>
</dbReference>
<keyword evidence="4" id="KW-1185">Reference proteome</keyword>
<evidence type="ECO:0000256" key="1">
    <source>
        <dbReference type="SAM" id="SignalP"/>
    </source>
</evidence>
<organism evidence="3 4">
    <name type="scientific">Pseudoalteromonas aurantia 208</name>
    <dbReference type="NCBI Taxonomy" id="1314867"/>
    <lineage>
        <taxon>Bacteria</taxon>
        <taxon>Pseudomonadati</taxon>
        <taxon>Pseudomonadota</taxon>
        <taxon>Gammaproteobacteria</taxon>
        <taxon>Alteromonadales</taxon>
        <taxon>Pseudoalteromonadaceae</taxon>
        <taxon>Pseudoalteromonas</taxon>
    </lineage>
</organism>
<evidence type="ECO:0000313" key="3">
    <source>
        <dbReference type="EMBL" id="MBE0367824.1"/>
    </source>
</evidence>
<comment type="caution">
    <text evidence="3">The sequence shown here is derived from an EMBL/GenBank/DDBJ whole genome shotgun (WGS) entry which is preliminary data.</text>
</comment>
<dbReference type="PROSITE" id="PS51996">
    <property type="entry name" value="TR_MART"/>
    <property type="match status" value="1"/>
</dbReference>
<accession>A0ABR9EA08</accession>
<protein>
    <recommendedName>
        <fullName evidence="2">ADP ribosyltransferase domain-containing protein</fullName>
    </recommendedName>
</protein>
<dbReference type="Proteomes" id="UP000615755">
    <property type="component" value="Unassembled WGS sequence"/>
</dbReference>
<keyword evidence="1" id="KW-0732">Signal</keyword>
<dbReference type="Gene3D" id="3.90.176.10">
    <property type="entry name" value="Toxin ADP-ribosyltransferase, Chain A, domain 1"/>
    <property type="match status" value="1"/>
</dbReference>
<reference evidence="3 4" key="1">
    <citation type="submission" date="2015-03" db="EMBL/GenBank/DDBJ databases">
        <title>Genome sequence of Pseudoalteromonas aurantia.</title>
        <authorList>
            <person name="Xie B.-B."/>
            <person name="Rong J.-C."/>
            <person name="Qin Q.-L."/>
            <person name="Zhang Y.-Z."/>
        </authorList>
    </citation>
    <scope>NUCLEOTIDE SEQUENCE [LARGE SCALE GENOMIC DNA]</scope>
    <source>
        <strain evidence="3 4">208</strain>
    </source>
</reference>
<dbReference type="InterPro" id="IPR003540">
    <property type="entry name" value="ADP-ribosyltransferase"/>
</dbReference>
<gene>
    <name evidence="3" type="ORF">PAUR_a1277</name>
</gene>
<dbReference type="RefSeq" id="WP_192507197.1">
    <property type="nucleotide sequence ID" value="NZ_AQGV01000012.1"/>
</dbReference>
<feature type="domain" description="ADP ribosyltransferase" evidence="2">
    <location>
        <begin position="103"/>
        <end position="262"/>
    </location>
</feature>
<feature type="chain" id="PRO_5045125616" description="ADP ribosyltransferase domain-containing protein" evidence="1">
    <location>
        <begin position="21"/>
        <end position="310"/>
    </location>
</feature>
<evidence type="ECO:0000313" key="4">
    <source>
        <dbReference type="Proteomes" id="UP000615755"/>
    </source>
</evidence>
<dbReference type="Pfam" id="PF03496">
    <property type="entry name" value="ADPrib_exo_Tox"/>
    <property type="match status" value="1"/>
</dbReference>
<sequence>MIKAMLTVSMLIICSASTYAQNTQTHIIDGKSFTYASDLSEEAKTALFERFANTTANVEKSTANTAYINDVFAYEDSGAALTTLAEYENSFPEASRLFGRLIAQSKSAIARYTQDFKAINNYARTGVPTGPNGVAADLADTQMFMNNLDTGLQHLPKYTGTSYRYTQDLGIGNKLVSGEIKIGDVVADKAYQSTSSNLNFMNAPQAEQFYGNADDLVFYEIEGQNGRFLPTNFTSGGVAKNQFEVLFPRNTAFKIDGYSQFRKTMTSGGIAKERNVTYVKVSEIESNPEIMEGALASHSGELINAPSCVE</sequence>
<proteinExistence type="predicted"/>
<evidence type="ECO:0000259" key="2">
    <source>
        <dbReference type="Pfam" id="PF03496"/>
    </source>
</evidence>